<evidence type="ECO:0000256" key="1">
    <source>
        <dbReference type="ARBA" id="ARBA00005984"/>
    </source>
</evidence>
<dbReference type="SMART" id="SM00098">
    <property type="entry name" value="alkPPc"/>
    <property type="match status" value="1"/>
</dbReference>
<organism evidence="11 12">
    <name type="scientific">Flagellimonas olearia</name>
    <dbReference type="NCBI Taxonomy" id="552546"/>
    <lineage>
        <taxon>Bacteria</taxon>
        <taxon>Pseudomonadati</taxon>
        <taxon>Bacteroidota</taxon>
        <taxon>Flavobacteriia</taxon>
        <taxon>Flavobacteriales</taxon>
        <taxon>Flavobacteriaceae</taxon>
        <taxon>Flagellimonas</taxon>
    </lineage>
</organism>
<dbReference type="PRINTS" id="PR00113">
    <property type="entry name" value="ALKPHPHTASE"/>
</dbReference>
<comment type="cofactor">
    <cofactor evidence="8">
        <name>Mg(2+)</name>
        <dbReference type="ChEBI" id="CHEBI:18420"/>
    </cofactor>
    <text evidence="8">Binds 1 Mg(2+) ion.</text>
</comment>
<dbReference type="SUPFAM" id="SSF53649">
    <property type="entry name" value="Alkaline phosphatase-like"/>
    <property type="match status" value="1"/>
</dbReference>
<evidence type="ECO:0000256" key="7">
    <source>
        <dbReference type="PIRSR" id="PIRSR601952-1"/>
    </source>
</evidence>
<dbReference type="RefSeq" id="WP_129655849.1">
    <property type="nucleotide sequence ID" value="NZ_ML142914.1"/>
</dbReference>
<dbReference type="GO" id="GO:0008081">
    <property type="term" value="F:phosphoric diester hydrolase activity"/>
    <property type="evidence" value="ECO:0007669"/>
    <property type="project" value="InterPro"/>
</dbReference>
<dbReference type="InterPro" id="IPR018299">
    <property type="entry name" value="Alkaline_phosphatase_AS"/>
</dbReference>
<protein>
    <submittedName>
        <fullName evidence="11">Alkaline phosphatase</fullName>
    </submittedName>
</protein>
<dbReference type="GO" id="GO:0006629">
    <property type="term" value="P:lipid metabolic process"/>
    <property type="evidence" value="ECO:0007669"/>
    <property type="project" value="InterPro"/>
</dbReference>
<feature type="binding site" evidence="8">
    <location>
        <position position="283"/>
    </location>
    <ligand>
        <name>Zn(2+)</name>
        <dbReference type="ChEBI" id="CHEBI:29105"/>
        <label>2</label>
    </ligand>
</feature>
<dbReference type="PANTHER" id="PTHR11596:SF5">
    <property type="entry name" value="ALKALINE PHOSPHATASE"/>
    <property type="match status" value="1"/>
</dbReference>
<keyword evidence="5 8" id="KW-0862">Zinc</keyword>
<dbReference type="InterPro" id="IPR001952">
    <property type="entry name" value="Alkaline_phosphatase"/>
</dbReference>
<feature type="binding site" evidence="8">
    <location>
        <position position="527"/>
    </location>
    <ligand>
        <name>Zn(2+)</name>
        <dbReference type="ChEBI" id="CHEBI:29105"/>
        <label>2</label>
    </ligand>
</feature>
<dbReference type="GO" id="GO:0004035">
    <property type="term" value="F:alkaline phosphatase activity"/>
    <property type="evidence" value="ECO:0007669"/>
    <property type="project" value="TreeGrafter"/>
</dbReference>
<evidence type="ECO:0000313" key="12">
    <source>
        <dbReference type="Proteomes" id="UP000290261"/>
    </source>
</evidence>
<evidence type="ECO:0000256" key="5">
    <source>
        <dbReference type="ARBA" id="ARBA00022833"/>
    </source>
</evidence>
<comment type="caution">
    <text evidence="11">The sequence shown here is derived from an EMBL/GenBank/DDBJ whole genome shotgun (WGS) entry which is preliminary data.</text>
</comment>
<comment type="similarity">
    <text evidence="1 9">Belongs to the alkaline phosphatase family.</text>
</comment>
<keyword evidence="10" id="KW-0732">Signal</keyword>
<keyword evidence="12" id="KW-1185">Reference proteome</keyword>
<keyword evidence="4" id="KW-0378">Hydrolase</keyword>
<dbReference type="EMBL" id="JJMP01000010">
    <property type="protein sequence ID" value="RYC50307.1"/>
    <property type="molecule type" value="Genomic_DNA"/>
</dbReference>
<proteinExistence type="inferred from homology"/>
<comment type="cofactor">
    <cofactor evidence="8">
        <name>Zn(2+)</name>
        <dbReference type="ChEBI" id="CHEBI:29105"/>
    </cofactor>
    <text evidence="8">Binds 2 Zn(2+) ions.</text>
</comment>
<evidence type="ECO:0000313" key="11">
    <source>
        <dbReference type="EMBL" id="RYC50307.1"/>
    </source>
</evidence>
<evidence type="ECO:0000256" key="4">
    <source>
        <dbReference type="ARBA" id="ARBA00022801"/>
    </source>
</evidence>
<evidence type="ECO:0000256" key="9">
    <source>
        <dbReference type="RuleBase" id="RU003946"/>
    </source>
</evidence>
<feature type="signal peptide" evidence="10">
    <location>
        <begin position="1"/>
        <end position="21"/>
    </location>
</feature>
<reference evidence="11 12" key="1">
    <citation type="submission" date="2014-04" db="EMBL/GenBank/DDBJ databases">
        <title>Whole genome of Muricauda olearia.</title>
        <authorList>
            <person name="Zhang X.-H."/>
            <person name="Tang K."/>
        </authorList>
    </citation>
    <scope>NUCLEOTIDE SEQUENCE [LARGE SCALE GENOMIC DNA]</scope>
    <source>
        <strain evidence="11 12">Th120</strain>
    </source>
</reference>
<dbReference type="Pfam" id="PF13653">
    <property type="entry name" value="GDPD_2"/>
    <property type="match status" value="1"/>
</dbReference>
<sequence>MKKELQSILVVLILFLGSNLAAQTSYKVHSHNDYAQELPFWFAYANGAASIEADVFLKDNTLYVTHAEAEIVEGRTFQALYLDRLQKLQESGNLKDVQVLIDFKSEAYATLERLVEVLEDYPQLLKTDKVRFVISGNRPKPADYGKYPNFIWFDHQNLDELDHIDLNKVALVSTSFKNYSVWNGYGRMTAPDLKTVEAAINKAKSVGKPFRFWASPDTKTAWARLARLGVDYINTDRPALAQEYLTNLEANSYTRESPNPVYRPKYGYASEAKPTNVILMIGDGNGLAQITAAMVANQGNLTLTEIKDIGLVKTASHDDLITDSAAGATAMATGVKTNNRAIGVDADGNGLANLVDAVSAEGFNTAIVTTDAIYGATPSSFFAHRVERDDTEGLVADLNSSGLDLFISGGQNQETAIQQKFKTQSLESFETLQGPTAIYLGSNKVPSISSGRGSIFPEAVKKSLEALRAKEQPFFLMVEGAQIDNGGHSNNVGDIVEELLDFDRAIAEALEFADTHGNTLVVITADHETSGFGIVGGDMKEGRVQGDFLTVDHTGIMVPLFAYGPKSQNFRGVYENTDIHHKILGALGIAAENGK</sequence>
<feature type="chain" id="PRO_5019258543" evidence="10">
    <location>
        <begin position="22"/>
        <end position="595"/>
    </location>
</feature>
<keyword evidence="3 8" id="KW-0479">Metal-binding</keyword>
<dbReference type="CDD" id="cd16012">
    <property type="entry name" value="ALP"/>
    <property type="match status" value="1"/>
</dbReference>
<dbReference type="Gene3D" id="3.40.720.10">
    <property type="entry name" value="Alkaline Phosphatase, subunit A"/>
    <property type="match status" value="1"/>
</dbReference>
<feature type="binding site" evidence="8">
    <location>
        <position position="526"/>
    </location>
    <ligand>
        <name>Zn(2+)</name>
        <dbReference type="ChEBI" id="CHEBI:29105"/>
        <label>2</label>
    </ligand>
</feature>
<gene>
    <name evidence="11" type="ORF">DN53_05120</name>
</gene>
<evidence type="ECO:0000256" key="8">
    <source>
        <dbReference type="PIRSR" id="PIRSR601952-2"/>
    </source>
</evidence>
<dbReference type="AlphaFoldDB" id="A0A444VHR8"/>
<dbReference type="InterPro" id="IPR017850">
    <property type="entry name" value="Alkaline_phosphatase_core_sf"/>
</dbReference>
<accession>A0A444VHR8</accession>
<evidence type="ECO:0000256" key="10">
    <source>
        <dbReference type="SAM" id="SignalP"/>
    </source>
</evidence>
<feature type="binding site" evidence="8">
    <location>
        <position position="479"/>
    </location>
    <ligand>
        <name>Mg(2+)</name>
        <dbReference type="ChEBI" id="CHEBI:18420"/>
    </ligand>
</feature>
<dbReference type="Proteomes" id="UP000290261">
    <property type="component" value="Unassembled WGS sequence"/>
</dbReference>
<keyword evidence="2" id="KW-0597">Phosphoprotein</keyword>
<evidence type="ECO:0000256" key="6">
    <source>
        <dbReference type="ARBA" id="ARBA00022842"/>
    </source>
</evidence>
<dbReference type="PANTHER" id="PTHR11596">
    <property type="entry name" value="ALKALINE PHOSPHATASE"/>
    <property type="match status" value="1"/>
</dbReference>
<feature type="binding site" evidence="8">
    <location>
        <position position="484"/>
    </location>
    <ligand>
        <name>Zn(2+)</name>
        <dbReference type="ChEBI" id="CHEBI:29105"/>
        <label>2</label>
    </ligand>
</feature>
<name>A0A444VHR8_9FLAO</name>
<dbReference type="InterPro" id="IPR017946">
    <property type="entry name" value="PLC-like_Pdiesterase_TIM-brl"/>
</dbReference>
<feature type="binding site" evidence="8">
    <location>
        <position position="283"/>
    </location>
    <ligand>
        <name>Mg(2+)</name>
        <dbReference type="ChEBI" id="CHEBI:18420"/>
    </ligand>
</feature>
<feature type="binding site" evidence="8">
    <location>
        <position position="377"/>
    </location>
    <ligand>
        <name>Mg(2+)</name>
        <dbReference type="ChEBI" id="CHEBI:18420"/>
    </ligand>
</feature>
<feature type="active site" description="Phosphoserine intermediate" evidence="7">
    <location>
        <position position="324"/>
    </location>
</feature>
<feature type="binding site" evidence="8">
    <location>
        <position position="488"/>
    </location>
    <ligand>
        <name>Zn(2+)</name>
        <dbReference type="ChEBI" id="CHEBI:29105"/>
        <label>2</label>
    </ligand>
</feature>
<evidence type="ECO:0000256" key="3">
    <source>
        <dbReference type="ARBA" id="ARBA00022723"/>
    </source>
</evidence>
<dbReference type="Gene3D" id="3.20.20.190">
    <property type="entry name" value="Phosphatidylinositol (PI) phosphodiesterase"/>
    <property type="match status" value="1"/>
</dbReference>
<dbReference type="Pfam" id="PF00245">
    <property type="entry name" value="Alk_phosphatase"/>
    <property type="match status" value="2"/>
</dbReference>
<dbReference type="PROSITE" id="PS00123">
    <property type="entry name" value="ALKALINE_PHOSPHATASE"/>
    <property type="match status" value="1"/>
</dbReference>
<keyword evidence="6 8" id="KW-0460">Magnesium</keyword>
<dbReference type="GO" id="GO:0046872">
    <property type="term" value="F:metal ion binding"/>
    <property type="evidence" value="ECO:0007669"/>
    <property type="project" value="UniProtKB-KW"/>
</dbReference>
<evidence type="ECO:0000256" key="2">
    <source>
        <dbReference type="ARBA" id="ARBA00022553"/>
    </source>
</evidence>
<dbReference type="SUPFAM" id="SSF51695">
    <property type="entry name" value="PLC-like phosphodiesterases"/>
    <property type="match status" value="1"/>
</dbReference>